<proteinExistence type="predicted"/>
<organism evidence="4 5">
    <name type="scientific">Oceanithermus desulfurans NBRC 100063</name>
    <dbReference type="NCBI Taxonomy" id="1227550"/>
    <lineage>
        <taxon>Bacteria</taxon>
        <taxon>Thermotogati</taxon>
        <taxon>Deinococcota</taxon>
        <taxon>Deinococci</taxon>
        <taxon>Thermales</taxon>
        <taxon>Thermaceae</taxon>
        <taxon>Oceanithermus</taxon>
    </lineage>
</organism>
<dbReference type="GO" id="GO:0009279">
    <property type="term" value="C:cell outer membrane"/>
    <property type="evidence" value="ECO:0007669"/>
    <property type="project" value="UniProtKB-SubCell"/>
</dbReference>
<dbReference type="InterPro" id="IPR012902">
    <property type="entry name" value="N_methyl_site"/>
</dbReference>
<evidence type="ECO:0008006" key="6">
    <source>
        <dbReference type="Google" id="ProtNLM"/>
    </source>
</evidence>
<dbReference type="EMBL" id="BJXN01000013">
    <property type="protein sequence ID" value="GEM90381.1"/>
    <property type="molecule type" value="Genomic_DNA"/>
</dbReference>
<comment type="subcellular location">
    <subcellularLocation>
        <location evidence="1">Cell outer membrane</location>
    </subcellularLocation>
</comment>
<accession>A0A511RL45</accession>
<reference evidence="4 5" key="1">
    <citation type="submission" date="2019-07" db="EMBL/GenBank/DDBJ databases">
        <title>Whole genome shotgun sequence of Oceanithermus desulfurans NBRC 100063.</title>
        <authorList>
            <person name="Hosoyama A."/>
            <person name="Uohara A."/>
            <person name="Ohji S."/>
            <person name="Ichikawa N."/>
        </authorList>
    </citation>
    <scope>NUCLEOTIDE SEQUENCE [LARGE SCALE GENOMIC DNA]</scope>
    <source>
        <strain evidence="4 5">NBRC 100063</strain>
    </source>
</reference>
<evidence type="ECO:0000256" key="1">
    <source>
        <dbReference type="ARBA" id="ARBA00004442"/>
    </source>
</evidence>
<evidence type="ECO:0000256" key="3">
    <source>
        <dbReference type="SAM" id="Phobius"/>
    </source>
</evidence>
<dbReference type="PROSITE" id="PS00409">
    <property type="entry name" value="PROKAR_NTER_METHYL"/>
    <property type="match status" value="1"/>
</dbReference>
<feature type="transmembrane region" description="Helical" evidence="3">
    <location>
        <begin position="12"/>
        <end position="34"/>
    </location>
</feature>
<keyword evidence="2" id="KW-0998">Cell outer membrane</keyword>
<dbReference type="Pfam" id="PF07963">
    <property type="entry name" value="N_methyl"/>
    <property type="match status" value="1"/>
</dbReference>
<sequence>MRRARGFTLVELAVAGLVAAVVALMAAMLFVPGVRMWQQSQRLLGEQGDYLEVRRAFVGDVQQAVSGRVVRGRLLLRRTDGAWACYRFREGRLERAESATPCRRDAFVPLTVLSGYDGRFEVSGAAAQLRFTRLPGEGGLPEVYAVSRAAASLR</sequence>
<dbReference type="Proteomes" id="UP000321827">
    <property type="component" value="Unassembled WGS sequence"/>
</dbReference>
<dbReference type="AlphaFoldDB" id="A0A511RL45"/>
<protein>
    <recommendedName>
        <fullName evidence="6">Prepilin-type N-terminal cleavage/methylation domain-containing protein</fullName>
    </recommendedName>
</protein>
<keyword evidence="3" id="KW-0472">Membrane</keyword>
<gene>
    <name evidence="4" type="ORF">ODE01S_18150</name>
</gene>
<keyword evidence="3" id="KW-1133">Transmembrane helix</keyword>
<dbReference type="RefSeq" id="WP_183677681.1">
    <property type="nucleotide sequence ID" value="NZ_BJXN01000013.1"/>
</dbReference>
<comment type="caution">
    <text evidence="4">The sequence shown here is derived from an EMBL/GenBank/DDBJ whole genome shotgun (WGS) entry which is preliminary data.</text>
</comment>
<evidence type="ECO:0000256" key="2">
    <source>
        <dbReference type="ARBA" id="ARBA00023237"/>
    </source>
</evidence>
<evidence type="ECO:0000313" key="4">
    <source>
        <dbReference type="EMBL" id="GEM90381.1"/>
    </source>
</evidence>
<name>A0A511RL45_9DEIN</name>
<keyword evidence="3" id="KW-0812">Transmembrane</keyword>
<evidence type="ECO:0000313" key="5">
    <source>
        <dbReference type="Proteomes" id="UP000321827"/>
    </source>
</evidence>